<sequence>MTSSSSRSKQPFAPVAAWLVRSFGERQGRSVPLQEGSPAPRNPWGAPVGWEGGQLLGRRCCGSVLRDAEAQARSKRALWRPRARRDVPSLPGSEHYNPERLHSAIVYLPPVDYELRYAREGIAVA</sequence>
<accession>A0A1M4UWS0</accession>
<gene>
    <name evidence="1" type="ORF">SAMN02745225_01123</name>
</gene>
<dbReference type="OrthoDB" id="3215922at2"/>
<keyword evidence="2" id="KW-1185">Reference proteome</keyword>
<proteinExistence type="predicted"/>
<evidence type="ECO:0000313" key="1">
    <source>
        <dbReference type="EMBL" id="SHE61080.1"/>
    </source>
</evidence>
<dbReference type="Proteomes" id="UP000184295">
    <property type="component" value="Unassembled WGS sequence"/>
</dbReference>
<name>A0A1M4UWS0_9ACTN</name>
<evidence type="ECO:0000313" key="2">
    <source>
        <dbReference type="Proteomes" id="UP000184295"/>
    </source>
</evidence>
<dbReference type="RefSeq" id="WP_143146409.1">
    <property type="nucleotide sequence ID" value="NZ_FQUL01000012.1"/>
</dbReference>
<reference evidence="2" key="1">
    <citation type="submission" date="2016-11" db="EMBL/GenBank/DDBJ databases">
        <authorList>
            <person name="Varghese N."/>
            <person name="Submissions S."/>
        </authorList>
    </citation>
    <scope>NUCLEOTIDE SEQUENCE [LARGE SCALE GENOMIC DNA]</scope>
    <source>
        <strain evidence="2">DSM 19514</strain>
    </source>
</reference>
<dbReference type="AlphaFoldDB" id="A0A1M4UWS0"/>
<dbReference type="EMBL" id="FQUL01000012">
    <property type="protein sequence ID" value="SHE61080.1"/>
    <property type="molecule type" value="Genomic_DNA"/>
</dbReference>
<organism evidence="1 2">
    <name type="scientific">Ferrithrix thermotolerans DSM 19514</name>
    <dbReference type="NCBI Taxonomy" id="1121881"/>
    <lineage>
        <taxon>Bacteria</taxon>
        <taxon>Bacillati</taxon>
        <taxon>Actinomycetota</taxon>
        <taxon>Acidimicrobiia</taxon>
        <taxon>Acidimicrobiales</taxon>
        <taxon>Acidimicrobiaceae</taxon>
        <taxon>Ferrithrix</taxon>
    </lineage>
</organism>
<protein>
    <submittedName>
        <fullName evidence="1">Uncharacterized protein</fullName>
    </submittedName>
</protein>